<dbReference type="EMBL" id="AWSJ01000147">
    <property type="protein sequence ID" value="ERI09519.1"/>
    <property type="molecule type" value="Genomic_DNA"/>
</dbReference>
<reference evidence="1 2" key="1">
    <citation type="submission" date="2013-08" db="EMBL/GenBank/DDBJ databases">
        <authorList>
            <person name="Weinstock G."/>
            <person name="Sodergren E."/>
            <person name="Wylie T."/>
            <person name="Fulton L."/>
            <person name="Fulton R."/>
            <person name="Fronick C."/>
            <person name="O'Laughlin M."/>
            <person name="Godfrey J."/>
            <person name="Miner T."/>
            <person name="Herter B."/>
            <person name="Appelbaum E."/>
            <person name="Cordes M."/>
            <person name="Lek S."/>
            <person name="Wollam A."/>
            <person name="Pepin K.H."/>
            <person name="Palsikar V.B."/>
            <person name="Mitreva M."/>
            <person name="Wilson R.K."/>
        </authorList>
    </citation>
    <scope>NUCLEOTIDE SEQUENCE [LARGE SCALE GENOMIC DNA]</scope>
    <source>
        <strain evidence="1 2">ATCC 12856</strain>
    </source>
</reference>
<proteinExistence type="predicted"/>
<dbReference type="Proteomes" id="UP000016511">
    <property type="component" value="Unassembled WGS sequence"/>
</dbReference>
<sequence length="51" mass="5917">MHSLATSDTSGKKQEPLLLCTRQMTSMWIRGHLFPLRVTRAPSFFHLMDNQ</sequence>
<dbReference type="AlphaFoldDB" id="U1WLP9"/>
<comment type="caution">
    <text evidence="1">The sequence shown here is derived from an EMBL/GenBank/DDBJ whole genome shotgun (WGS) entry which is preliminary data.</text>
</comment>
<dbReference type="STRING" id="649747.HMPREF0083_02360"/>
<protein>
    <submittedName>
        <fullName evidence="1">Uncharacterized protein</fullName>
    </submittedName>
</protein>
<evidence type="ECO:0000313" key="2">
    <source>
        <dbReference type="Proteomes" id="UP000016511"/>
    </source>
</evidence>
<name>U1WLP9_ANEAE</name>
<evidence type="ECO:0000313" key="1">
    <source>
        <dbReference type="EMBL" id="ERI09519.1"/>
    </source>
</evidence>
<keyword evidence="2" id="KW-1185">Reference proteome</keyword>
<organism evidence="1 2">
    <name type="scientific">Aneurinibacillus aneurinilyticus ATCC 12856</name>
    <dbReference type="NCBI Taxonomy" id="649747"/>
    <lineage>
        <taxon>Bacteria</taxon>
        <taxon>Bacillati</taxon>
        <taxon>Bacillota</taxon>
        <taxon>Bacilli</taxon>
        <taxon>Bacillales</taxon>
        <taxon>Paenibacillaceae</taxon>
        <taxon>Aneurinibacillus group</taxon>
        <taxon>Aneurinibacillus</taxon>
    </lineage>
</organism>
<accession>U1WLP9</accession>
<dbReference type="HOGENOM" id="CLU_3094972_0_0_9"/>
<gene>
    <name evidence="1" type="ORF">HMPREF0083_02360</name>
</gene>